<feature type="compositionally biased region" description="Basic and acidic residues" evidence="7">
    <location>
        <begin position="150"/>
        <end position="162"/>
    </location>
</feature>
<evidence type="ECO:0000256" key="6">
    <source>
        <dbReference type="ARBA" id="ARBA00048718"/>
    </source>
</evidence>
<name>A0A176WGF5_MARPO</name>
<comment type="caution">
    <text evidence="9">The sequence shown here is derived from an EMBL/GenBank/DDBJ whole genome shotgun (WGS) entry which is preliminary data.</text>
</comment>
<evidence type="ECO:0000256" key="1">
    <source>
        <dbReference type="ARBA" id="ARBA00012386"/>
    </source>
</evidence>
<feature type="domain" description="DTW" evidence="8">
    <location>
        <begin position="211"/>
        <end position="510"/>
    </location>
</feature>
<evidence type="ECO:0000259" key="8">
    <source>
        <dbReference type="SMART" id="SM01144"/>
    </source>
</evidence>
<dbReference type="InterPro" id="IPR039262">
    <property type="entry name" value="DTWD2/TAPT"/>
</dbReference>
<evidence type="ECO:0000256" key="5">
    <source>
        <dbReference type="ARBA" id="ARBA00034489"/>
    </source>
</evidence>
<feature type="region of interest" description="Disordered" evidence="7">
    <location>
        <begin position="150"/>
        <end position="213"/>
    </location>
</feature>
<keyword evidence="4" id="KW-0819">tRNA processing</keyword>
<evidence type="ECO:0000256" key="4">
    <source>
        <dbReference type="ARBA" id="ARBA00022694"/>
    </source>
</evidence>
<dbReference type="EMBL" id="LVLJ01001134">
    <property type="protein sequence ID" value="OAE31226.1"/>
    <property type="molecule type" value="Genomic_DNA"/>
</dbReference>
<feature type="region of interest" description="Disordered" evidence="7">
    <location>
        <begin position="279"/>
        <end position="328"/>
    </location>
</feature>
<evidence type="ECO:0000256" key="3">
    <source>
        <dbReference type="ARBA" id="ARBA00022691"/>
    </source>
</evidence>
<evidence type="ECO:0000313" key="10">
    <source>
        <dbReference type="Proteomes" id="UP000077202"/>
    </source>
</evidence>
<keyword evidence="2" id="KW-0808">Transferase</keyword>
<proteinExistence type="inferred from homology"/>
<dbReference type="PANTHER" id="PTHR21392">
    <property type="entry name" value="TRNA-URIDINE AMINOCARBOXYPROPYLTRANSFERASE 2"/>
    <property type="match status" value="1"/>
</dbReference>
<evidence type="ECO:0000256" key="7">
    <source>
        <dbReference type="SAM" id="MobiDB-lite"/>
    </source>
</evidence>
<protein>
    <recommendedName>
        <fullName evidence="1">tRNA-uridine aminocarboxypropyltransferase</fullName>
        <ecNumber evidence="1">2.5.1.25</ecNumber>
    </recommendedName>
</protein>
<evidence type="ECO:0000313" key="9">
    <source>
        <dbReference type="EMBL" id="OAE31226.1"/>
    </source>
</evidence>
<dbReference type="Pfam" id="PF03942">
    <property type="entry name" value="DTW"/>
    <property type="match status" value="2"/>
</dbReference>
<dbReference type="GO" id="GO:0016432">
    <property type="term" value="F:tRNA-uridine aminocarboxypropyltransferase activity"/>
    <property type="evidence" value="ECO:0007669"/>
    <property type="project" value="UniProtKB-EC"/>
</dbReference>
<dbReference type="AlphaFoldDB" id="A0A176WGF5"/>
<keyword evidence="10" id="KW-1185">Reference proteome</keyword>
<accession>A0A176WGF5</accession>
<dbReference type="GO" id="GO:0008033">
    <property type="term" value="P:tRNA processing"/>
    <property type="evidence" value="ECO:0007669"/>
    <property type="project" value="UniProtKB-KW"/>
</dbReference>
<feature type="compositionally biased region" description="Basic and acidic residues" evidence="7">
    <location>
        <begin position="317"/>
        <end position="328"/>
    </location>
</feature>
<reference evidence="9" key="1">
    <citation type="submission" date="2016-03" db="EMBL/GenBank/DDBJ databases">
        <title>Mechanisms controlling the formation of the plant cell surface in tip-growing cells are functionally conserved among land plants.</title>
        <authorList>
            <person name="Honkanen S."/>
            <person name="Jones V.A."/>
            <person name="Morieri G."/>
            <person name="Champion C."/>
            <person name="Hetherington A.J."/>
            <person name="Kelly S."/>
            <person name="Saint-Marcoux D."/>
            <person name="Proust H."/>
            <person name="Prescott H."/>
            <person name="Dolan L."/>
        </authorList>
    </citation>
    <scope>NUCLEOTIDE SEQUENCE [LARGE SCALE GENOMIC DNA]</scope>
    <source>
        <tissue evidence="9">Whole gametophyte</tissue>
    </source>
</reference>
<evidence type="ECO:0000256" key="2">
    <source>
        <dbReference type="ARBA" id="ARBA00022679"/>
    </source>
</evidence>
<dbReference type="SMART" id="SM01144">
    <property type="entry name" value="DTW"/>
    <property type="match status" value="1"/>
</dbReference>
<organism evidence="9 10">
    <name type="scientific">Marchantia polymorpha subsp. ruderalis</name>
    <dbReference type="NCBI Taxonomy" id="1480154"/>
    <lineage>
        <taxon>Eukaryota</taxon>
        <taxon>Viridiplantae</taxon>
        <taxon>Streptophyta</taxon>
        <taxon>Embryophyta</taxon>
        <taxon>Marchantiophyta</taxon>
        <taxon>Marchantiopsida</taxon>
        <taxon>Marchantiidae</taxon>
        <taxon>Marchantiales</taxon>
        <taxon>Marchantiaceae</taxon>
        <taxon>Marchantia</taxon>
    </lineage>
</organism>
<dbReference type="Proteomes" id="UP000077202">
    <property type="component" value="Unassembled WGS sequence"/>
</dbReference>
<gene>
    <name evidence="9" type="ORF">AXG93_1293s1020</name>
</gene>
<dbReference type="EC" id="2.5.1.25" evidence="1"/>
<feature type="region of interest" description="Disordered" evidence="7">
    <location>
        <begin position="30"/>
        <end position="52"/>
    </location>
</feature>
<keyword evidence="3" id="KW-0949">S-adenosyl-L-methionine</keyword>
<dbReference type="InterPro" id="IPR005636">
    <property type="entry name" value="DTW"/>
</dbReference>
<dbReference type="PANTHER" id="PTHR21392:SF0">
    <property type="entry name" value="TRNA-URIDINE AMINOCARBOXYPROPYLTRANSFERASE 2"/>
    <property type="match status" value="1"/>
</dbReference>
<comment type="similarity">
    <text evidence="5">Belongs to the TDD superfamily. DTWD2 family.</text>
</comment>
<comment type="catalytic activity">
    <reaction evidence="6">
        <text>a uridine in tRNA + S-adenosyl-L-methionine = a 3-[(3S)-3-amino-3-carboxypropyl]uridine in tRNA + S-methyl-5'-thioadenosine + H(+)</text>
        <dbReference type="Rhea" id="RHEA:62432"/>
        <dbReference type="Rhea" id="RHEA-COMP:13339"/>
        <dbReference type="Rhea" id="RHEA-COMP:16092"/>
        <dbReference type="ChEBI" id="CHEBI:15378"/>
        <dbReference type="ChEBI" id="CHEBI:17509"/>
        <dbReference type="ChEBI" id="CHEBI:59789"/>
        <dbReference type="ChEBI" id="CHEBI:65315"/>
        <dbReference type="ChEBI" id="CHEBI:82930"/>
        <dbReference type="EC" id="2.5.1.25"/>
    </reaction>
</comment>
<sequence>MSSVSESILGAGFGAVRHSARALHSPPALACPAELQPRPRSSSRRPKTFRGAEVEPKLGGAECGDRWKLAIRSSGECASNSSRVACGLKMCPTAPDAGGVCIHAAASRVTANSLARIVGEGNSGVNSEAEEKRTNAVDCSFEEISELDVSRGRNVEDSRAEAADPTFSDEEGLAMGSLQGFGLDDVNSPRGSDEECSSGGEGNHNSSSPRKRGYCKRCCKAASRCICDMITSPVNNKTGIIILQHPLENNHHLGTARIAVVGLRNVELISVPEDEEQFSTRLRPKVPGSKRQIAGRGGKKAQFLSQGDPHRRIPRKPPGEPKRQTEATIQVKHEVARQSERATDDNQVVKMATLGTKFLEQDVSSIAVPSWINLQPDAGLLFPSEHAIDLSPIPPECNSVGSHDPESDTILSAPRRRSPSQLIVLDGTWSKAKRIFYENPWLYSLPHYRLPPCDGGSRYGLIRKEPKPGCMSTVESIVLALQTLEPEIEGLDSLLNVFDFMIEDQKRCMGDKYAALEEKCRNGIAQQIFELGKVDHGKKLQDSMATKIQKL</sequence>